<dbReference type="EMBL" id="CWQY01000010">
    <property type="protein sequence ID" value="CSC61345.1"/>
    <property type="molecule type" value="Genomic_DNA"/>
</dbReference>
<evidence type="ECO:0000313" key="2">
    <source>
        <dbReference type="Proteomes" id="UP000041770"/>
    </source>
</evidence>
<gene>
    <name evidence="1" type="ORF">ERS013200_01811</name>
</gene>
<name>A0A655Z8F4_VIBCL</name>
<organism evidence="1 2">
    <name type="scientific">Vibrio cholerae</name>
    <dbReference type="NCBI Taxonomy" id="666"/>
    <lineage>
        <taxon>Bacteria</taxon>
        <taxon>Pseudomonadati</taxon>
        <taxon>Pseudomonadota</taxon>
        <taxon>Gammaproteobacteria</taxon>
        <taxon>Vibrionales</taxon>
        <taxon>Vibrionaceae</taxon>
        <taxon>Vibrio</taxon>
    </lineage>
</organism>
<sequence>MQRYWLRLLTPITQFIYAHGDYESHPWLSPKASRWLCKFVPDKFVTYLPPSCNSK</sequence>
<dbReference type="AlphaFoldDB" id="A0A655Z8F4"/>
<evidence type="ECO:0000313" key="1">
    <source>
        <dbReference type="EMBL" id="CSC61345.1"/>
    </source>
</evidence>
<protein>
    <submittedName>
        <fullName evidence="1">Uncharacterized protein</fullName>
    </submittedName>
</protein>
<proteinExistence type="predicted"/>
<accession>A0A655Z8F4</accession>
<reference evidence="1 2" key="1">
    <citation type="submission" date="2015-07" db="EMBL/GenBank/DDBJ databases">
        <authorList>
            <consortium name="Pathogen Informatics"/>
        </authorList>
    </citation>
    <scope>NUCLEOTIDE SEQUENCE [LARGE SCALE GENOMIC DNA]</scope>
    <source>
        <strain evidence="1 2">A316</strain>
    </source>
</reference>
<dbReference type="Proteomes" id="UP000041770">
    <property type="component" value="Unassembled WGS sequence"/>
</dbReference>